<dbReference type="InterPro" id="IPR029074">
    <property type="entry name" value="Imm49"/>
</dbReference>
<feature type="non-terminal residue" evidence="2">
    <location>
        <position position="1"/>
    </location>
</feature>
<organism evidence="2 3">
    <name type="scientific">Streptomyces microflavus</name>
    <name type="common">Streptomyces lipmanii</name>
    <dbReference type="NCBI Taxonomy" id="1919"/>
    <lineage>
        <taxon>Bacteria</taxon>
        <taxon>Bacillati</taxon>
        <taxon>Actinomycetota</taxon>
        <taxon>Actinomycetes</taxon>
        <taxon>Kitasatosporales</taxon>
        <taxon>Streptomycetaceae</taxon>
        <taxon>Streptomyces</taxon>
    </lineage>
</organism>
<evidence type="ECO:0000256" key="1">
    <source>
        <dbReference type="SAM" id="MobiDB-lite"/>
    </source>
</evidence>
<gene>
    <name evidence="2" type="ORF">G3I39_34355</name>
</gene>
<evidence type="ECO:0000313" key="3">
    <source>
        <dbReference type="Proteomes" id="UP000471648"/>
    </source>
</evidence>
<dbReference type="EMBL" id="JAAGME010001461">
    <property type="protein sequence ID" value="NEB72116.1"/>
    <property type="molecule type" value="Genomic_DNA"/>
</dbReference>
<protein>
    <submittedName>
        <fullName evidence="2">Uncharacterized protein</fullName>
    </submittedName>
</protein>
<feature type="non-terminal residue" evidence="2">
    <location>
        <position position="99"/>
    </location>
</feature>
<feature type="region of interest" description="Disordered" evidence="1">
    <location>
        <begin position="1"/>
        <end position="21"/>
    </location>
</feature>
<dbReference type="Pfam" id="PF15575">
    <property type="entry name" value="Imm49"/>
    <property type="match status" value="1"/>
</dbReference>
<reference evidence="2 3" key="1">
    <citation type="submission" date="2020-01" db="EMBL/GenBank/DDBJ databases">
        <title>Insect and environment-associated Actinomycetes.</title>
        <authorList>
            <person name="Currrie C."/>
            <person name="Chevrette M."/>
            <person name="Carlson C."/>
            <person name="Stubbendieck R."/>
            <person name="Wendt-Pienkowski E."/>
        </authorList>
    </citation>
    <scope>NUCLEOTIDE SEQUENCE [LARGE SCALE GENOMIC DNA]</scope>
    <source>
        <strain evidence="2 3">SID14438</strain>
    </source>
</reference>
<dbReference type="AlphaFoldDB" id="A0A6N9VH37"/>
<evidence type="ECO:0000313" key="2">
    <source>
        <dbReference type="EMBL" id="NEB72116.1"/>
    </source>
</evidence>
<name>A0A6N9VH37_STRMI</name>
<comment type="caution">
    <text evidence="2">The sequence shown here is derived from an EMBL/GenBank/DDBJ whole genome shotgun (WGS) entry which is preliminary data.</text>
</comment>
<dbReference type="Proteomes" id="UP000471648">
    <property type="component" value="Unassembled WGS sequence"/>
</dbReference>
<accession>A0A6N9VH37</accession>
<proteinExistence type="predicted"/>
<sequence>DAALGRVRTRAAETGESLSEGPDSAALHALRALVAEEREAFDAALADLLVRHAASQGPAASASTLLPLVPIALAALAYRTLGWAPAVRTDYLPHALVTG</sequence>